<reference evidence="1" key="1">
    <citation type="submission" date="2020-03" db="EMBL/GenBank/DDBJ databases">
        <title>The deep terrestrial virosphere.</title>
        <authorList>
            <person name="Holmfeldt K."/>
            <person name="Nilsson E."/>
            <person name="Simone D."/>
            <person name="Lopez-Fernandez M."/>
            <person name="Wu X."/>
            <person name="de Brujin I."/>
            <person name="Lundin D."/>
            <person name="Andersson A."/>
            <person name="Bertilsson S."/>
            <person name="Dopson M."/>
        </authorList>
    </citation>
    <scope>NUCLEOTIDE SEQUENCE</scope>
    <source>
        <strain evidence="1">MM171A02317</strain>
    </source>
</reference>
<organism evidence="1">
    <name type="scientific">viral metagenome</name>
    <dbReference type="NCBI Taxonomy" id="1070528"/>
    <lineage>
        <taxon>unclassified sequences</taxon>
        <taxon>metagenomes</taxon>
        <taxon>organismal metagenomes</taxon>
    </lineage>
</organism>
<dbReference type="AlphaFoldDB" id="A0A6M3X4X2"/>
<protein>
    <submittedName>
        <fullName evidence="1">Uncharacterized protein</fullName>
    </submittedName>
</protein>
<name>A0A6M3X4X2_9ZZZZ</name>
<sequence>MMIIRLSNGKAVHIDGNEITRDEAHEIIIGLTEVWGTDFEKQELRDRAIVCGK</sequence>
<dbReference type="EMBL" id="MT143924">
    <property type="protein sequence ID" value="QJH92830.1"/>
    <property type="molecule type" value="Genomic_DNA"/>
</dbReference>
<proteinExistence type="predicted"/>
<accession>A0A6M3X4X2</accession>
<gene>
    <name evidence="1" type="ORF">MM171A02317_0008</name>
</gene>
<evidence type="ECO:0000313" key="1">
    <source>
        <dbReference type="EMBL" id="QJH92830.1"/>
    </source>
</evidence>